<feature type="compositionally biased region" description="Polar residues" evidence="3">
    <location>
        <begin position="2033"/>
        <end position="2047"/>
    </location>
</feature>
<feature type="compositionally biased region" description="Polar residues" evidence="3">
    <location>
        <begin position="62"/>
        <end position="71"/>
    </location>
</feature>
<evidence type="ECO:0000256" key="2">
    <source>
        <dbReference type="SAM" id="Coils"/>
    </source>
</evidence>
<keyword evidence="2" id="KW-0175">Coiled coil</keyword>
<dbReference type="PANTHER" id="PTHR32215:SF0">
    <property type="entry name" value="CILIA- AND FLAGELLA-ASSOCIATED PROTEIN 57"/>
    <property type="match status" value="1"/>
</dbReference>
<keyword evidence="1" id="KW-0853">WD repeat</keyword>
<feature type="coiled-coil region" evidence="2">
    <location>
        <begin position="1409"/>
        <end position="1443"/>
    </location>
</feature>
<dbReference type="InterPro" id="IPR015943">
    <property type="entry name" value="WD40/YVTN_repeat-like_dom_sf"/>
</dbReference>
<feature type="compositionally biased region" description="Low complexity" evidence="3">
    <location>
        <begin position="252"/>
        <end position="262"/>
    </location>
</feature>
<reference evidence="4 5" key="1">
    <citation type="submission" date="2014-06" db="EMBL/GenBank/DDBJ databases">
        <authorList>
            <person name="Swart Estienne"/>
        </authorList>
    </citation>
    <scope>NUCLEOTIDE SEQUENCE [LARGE SCALE GENOMIC DNA]</scope>
    <source>
        <strain evidence="4 5">130c</strain>
    </source>
</reference>
<gene>
    <name evidence="4" type="primary">Contig6361.g6818</name>
    <name evidence="4" type="ORF">STYLEM_11656</name>
</gene>
<accession>A0A078ANT0</accession>
<feature type="compositionally biased region" description="Polar residues" evidence="3">
    <location>
        <begin position="225"/>
        <end position="244"/>
    </location>
</feature>
<dbReference type="EMBL" id="CCKQ01011080">
    <property type="protein sequence ID" value="CDW82623.1"/>
    <property type="molecule type" value="Genomic_DNA"/>
</dbReference>
<evidence type="ECO:0000256" key="3">
    <source>
        <dbReference type="SAM" id="MobiDB-lite"/>
    </source>
</evidence>
<dbReference type="InterPro" id="IPR036322">
    <property type="entry name" value="WD40_repeat_dom_sf"/>
</dbReference>
<feature type="coiled-coil region" evidence="2">
    <location>
        <begin position="1690"/>
        <end position="1734"/>
    </location>
</feature>
<dbReference type="PANTHER" id="PTHR32215">
    <property type="entry name" value="CILIA- AND FLAGELLA-ASSOCIATED PROTEIN 57"/>
    <property type="match status" value="1"/>
</dbReference>
<feature type="region of interest" description="Disordered" evidence="3">
    <location>
        <begin position="1741"/>
        <end position="1802"/>
    </location>
</feature>
<feature type="region of interest" description="Disordered" evidence="3">
    <location>
        <begin position="58"/>
        <end position="85"/>
    </location>
</feature>
<name>A0A078ANT0_STYLE</name>
<protein>
    <submittedName>
        <fullName evidence="4">Wd repeat-containing protein 65</fullName>
    </submittedName>
</protein>
<feature type="coiled-coil region" evidence="2">
    <location>
        <begin position="1916"/>
        <end position="1943"/>
    </location>
</feature>
<dbReference type="Pfam" id="PF00400">
    <property type="entry name" value="WD40"/>
    <property type="match status" value="1"/>
</dbReference>
<dbReference type="InterPro" id="IPR052993">
    <property type="entry name" value="CFA-57"/>
</dbReference>
<dbReference type="Proteomes" id="UP000039865">
    <property type="component" value="Unassembled WGS sequence"/>
</dbReference>
<feature type="compositionally biased region" description="Basic residues" evidence="3">
    <location>
        <begin position="1756"/>
        <end position="1765"/>
    </location>
</feature>
<dbReference type="OrthoDB" id="310104at2759"/>
<dbReference type="SUPFAM" id="SSF50978">
    <property type="entry name" value="WD40 repeat-like"/>
    <property type="match status" value="1"/>
</dbReference>
<proteinExistence type="predicted"/>
<dbReference type="Gene3D" id="2.130.10.10">
    <property type="entry name" value="YVTN repeat-like/Quinoprotein amine dehydrogenase"/>
    <property type="match status" value="1"/>
</dbReference>
<dbReference type="InterPro" id="IPR001680">
    <property type="entry name" value="WD40_rpt"/>
</dbReference>
<feature type="region of interest" description="Disordered" evidence="3">
    <location>
        <begin position="225"/>
        <end position="262"/>
    </location>
</feature>
<sequence>MIGGSPSKRSQFMGGNGVSPNKAMRSPVGAGNRAPPNWNEIIKKEQEKLIKQKQYLLRQHQGDPQSPSKNIQIHEEDDQNDQNDYKHPYDIFNRQYLIKTSMIPQQSLKDFTHKEKNLITDLPDSQNQILYNGIECSLKKIFGQYQHPINKSIHFISNQTILFFTGYYLAMHNVVRDETKYIGIDSNLSQITAFEVHPIDLSSKAEKLSLSPTRQQLAQQLSYQESTITTNASPQQRSSLAMHSNDTKEARNTPATQQQQNPNNIQQNQANQHQKDMMTIIAFAEKAKETHLKEQKFQSKKVYGIQNSKVRKQQNTLAKSQSPVNMRNTTTINFFPNSPGKQSSVFKGDSEFFFNLEEIQNVKYLVKVSVFTLANPNKKYILQHFFDEYFYVQQISIRDRESLCYTLCTNSNGEQLFFIWNFRKEIIIGFVEMKNRINKFIVTPNKAEHILFLGEHYLKYYEANFTNKIIKENSLNIVPMKIEKESNFVDIEYTTIKNNQGQNSEIFVLITDNTNSIFVFEKNVLKHKLIDQFKPQQKHDIIRSDDNEMNKTHESIMSDSLEIGETSDREDIARGEDHLRVKSYGTNLRKNIQGMQLTKKKKENDGLNMNNLQKSLQIGGATYKIKGEKKDKNEAMKDQNKDENNYVPDEDQQDIIFQKIVVTQKGFIIGTTCGYIICYEFKNDYEPKFINKIHISNKAKAIASISLSKGNVQNDDYMLAITGVYQKEVKRAFKKSGDNGESQNLRTFSRRSTIFGKKDSPMKGGFNFFMPKFIKSPQKQRKLTQDRNNFDSRKKTFSQTLQSSASKIKQEDNNVSTLFGPGEFEEKQEFFIVNMKAIQTQQQNKIVEKVFSKGAHDASIFQIAQCKNKSSFYTISESNNLKVWNHTNEWRGSSNFTLDEQPLCIDVHPSSWQIALGFKSGIKIYQSLGKELKLSFEKLGKAALSVAYSDGGQLLVCTNAVYIDVIDPIRLQLVVTLFGHKGLVRTLNWTLNSKYLISTCSNGSLFFWRGNFKEQSQKIKSLAFNPDDVYGNNNQSQTIQPIGIFNDKSYLYTSLAYDDELDTVIALSSISTLRLLINFGQEPIHEEDLLSLTSIHQEGGYGIGQSSKASSMAFSKQLNIIVIAFSSGKLSIVSWPIIKNLRVFKYDIMLQCNPITDVRIQHSSRYIMASTDDGNLYVLETYKSIEGLERSWAHENQEKLTLQKKRETYGLSGFSITDNIIMCNKEVLTNVNKKIDKLKMLKKSQEVNHEIKKRKTEKKYDKQMKMIGKELQEELEKQQRMMTQADQQFVSEKEKLKSILEDQTYEHLDEKNTLIEGKEKNLNFVSNENDELETRILRLKETIVDELEKIEDEHQNAVNELIETYEQSVRQAQEEVRHTIDKLKQNGQYYENMVKLQEKDYEQEVSKLQSDLIEEHADFMKKKEKLENDDNQLKDDYQNLEYLYKERNTMRKDKLSQVQEMAGEYKSMFSNLERLGEKNIQSNVFIEEKEQTAFDTVNEKKQLENIIVFLSEKIKELKNERMPLDERKKQLEAMIQDTYRELQDDFQFRKYLELKHESLEKKMEMIKKEIIQKEELKESIESKNYVFKRELSYLADGQSLKGWTHKMQGMLKCMSDVYFAKSAEEVKNISTAFIHIAEIMESNARPYRPSQGDDDNFAKQSKLNEMELAYYRNKNSQKMEEMQIRFQALFSQMEKAVKKLRNDNIKLIEEFNTLINEKKKLNNLRRMIKESLREFLGDKYEEDKHGSSEDDGYQTRGKKKKRLRQKSHDISDDFKQDQHKQMQHQISENTAKQIQSLSRSKSSNSFAIKHAQILKSGQNYTARDNAQDREGIQFPDLRQRATNTINLGMDFGGSRTARDAIDGQTSQFMKKNVLAGFNLGKTQQLMHKRRVINNALNSNLNQTQSTQELGHHHTGSKYLERIVDEFEKNKRQIEEQTKALQKIQSLAQVFSQSNNSPTMDGSQILVQNQQVSMIQNQNQHSMISQRGGAVPAVPSLNLKKMKLKNEPSKQSITTRIPVTTERTQSIVSLFHQSNNNPLNTAQTTHRQLPQVKEHNTLNSRESKDTKNL</sequence>
<evidence type="ECO:0000256" key="1">
    <source>
        <dbReference type="PROSITE-ProRule" id="PRU00221"/>
    </source>
</evidence>
<evidence type="ECO:0000313" key="4">
    <source>
        <dbReference type="EMBL" id="CDW82623.1"/>
    </source>
</evidence>
<feature type="compositionally biased region" description="Basic and acidic residues" evidence="3">
    <location>
        <begin position="2051"/>
        <end position="2068"/>
    </location>
</feature>
<dbReference type="PROSITE" id="PS50082">
    <property type="entry name" value="WD_REPEATS_2"/>
    <property type="match status" value="1"/>
</dbReference>
<dbReference type="SMART" id="SM00320">
    <property type="entry name" value="WD40"/>
    <property type="match status" value="5"/>
</dbReference>
<feature type="repeat" description="WD" evidence="1">
    <location>
        <begin position="977"/>
        <end position="1008"/>
    </location>
</feature>
<evidence type="ECO:0000313" key="5">
    <source>
        <dbReference type="Proteomes" id="UP000039865"/>
    </source>
</evidence>
<organism evidence="4 5">
    <name type="scientific">Stylonychia lemnae</name>
    <name type="common">Ciliate</name>
    <dbReference type="NCBI Taxonomy" id="5949"/>
    <lineage>
        <taxon>Eukaryota</taxon>
        <taxon>Sar</taxon>
        <taxon>Alveolata</taxon>
        <taxon>Ciliophora</taxon>
        <taxon>Intramacronucleata</taxon>
        <taxon>Spirotrichea</taxon>
        <taxon>Stichotrichia</taxon>
        <taxon>Sporadotrichida</taxon>
        <taxon>Oxytrichidae</taxon>
        <taxon>Stylonychinae</taxon>
        <taxon>Stylonychia</taxon>
    </lineage>
</organism>
<feature type="compositionally biased region" description="Polar residues" evidence="3">
    <location>
        <begin position="1783"/>
        <end position="1802"/>
    </location>
</feature>
<feature type="region of interest" description="Disordered" evidence="3">
    <location>
        <begin position="1"/>
        <end position="41"/>
    </location>
</feature>
<keyword evidence="5" id="KW-1185">Reference proteome</keyword>
<dbReference type="InParanoid" id="A0A078ANT0"/>
<feature type="coiled-coil region" evidence="2">
    <location>
        <begin position="1268"/>
        <end position="1382"/>
    </location>
</feature>
<feature type="region of interest" description="Disordered" evidence="3">
    <location>
        <begin position="2033"/>
        <end position="2068"/>
    </location>
</feature>
<feature type="coiled-coil region" evidence="2">
    <location>
        <begin position="1486"/>
        <end position="1583"/>
    </location>
</feature>
<feature type="compositionally biased region" description="Basic and acidic residues" evidence="3">
    <location>
        <begin position="1766"/>
        <end position="1780"/>
    </location>
</feature>